<dbReference type="InterPro" id="IPR011257">
    <property type="entry name" value="DNA_glycosylase"/>
</dbReference>
<organism evidence="6 7">
    <name type="scientific">Piscinibacterium candidicorallinum</name>
    <dbReference type="NCBI Taxonomy" id="1793872"/>
    <lineage>
        <taxon>Bacteria</taxon>
        <taxon>Pseudomonadati</taxon>
        <taxon>Pseudomonadota</taxon>
        <taxon>Betaproteobacteria</taxon>
        <taxon>Burkholderiales</taxon>
        <taxon>Piscinibacterium</taxon>
    </lineage>
</organism>
<evidence type="ECO:0000313" key="7">
    <source>
        <dbReference type="Proteomes" id="UP001595556"/>
    </source>
</evidence>
<protein>
    <recommendedName>
        <fullName evidence="2">DNA-3-methyladenine glycosylase II</fullName>
        <ecNumber evidence="2">3.2.2.21</ecNumber>
    </recommendedName>
</protein>
<evidence type="ECO:0000256" key="4">
    <source>
        <dbReference type="ARBA" id="ARBA00023204"/>
    </source>
</evidence>
<keyword evidence="4" id="KW-0234">DNA repair</keyword>
<evidence type="ECO:0000256" key="1">
    <source>
        <dbReference type="ARBA" id="ARBA00000086"/>
    </source>
</evidence>
<dbReference type="EMBL" id="JBHRTI010000003">
    <property type="protein sequence ID" value="MFC3146591.1"/>
    <property type="molecule type" value="Genomic_DNA"/>
</dbReference>
<dbReference type="InterPro" id="IPR003265">
    <property type="entry name" value="HhH-GPD_domain"/>
</dbReference>
<evidence type="ECO:0000256" key="2">
    <source>
        <dbReference type="ARBA" id="ARBA00012000"/>
    </source>
</evidence>
<reference evidence="7" key="1">
    <citation type="journal article" date="2019" name="Int. J. Syst. Evol. Microbiol.">
        <title>The Global Catalogue of Microorganisms (GCM) 10K type strain sequencing project: providing services to taxonomists for standard genome sequencing and annotation.</title>
        <authorList>
            <consortium name="The Broad Institute Genomics Platform"/>
            <consortium name="The Broad Institute Genome Sequencing Center for Infectious Disease"/>
            <person name="Wu L."/>
            <person name="Ma J."/>
        </authorList>
    </citation>
    <scope>NUCLEOTIDE SEQUENCE [LARGE SCALE GENOMIC DNA]</scope>
    <source>
        <strain evidence="7">KCTC 52168</strain>
    </source>
</reference>
<comment type="caution">
    <text evidence="6">The sequence shown here is derived from an EMBL/GenBank/DDBJ whole genome shotgun (WGS) entry which is preliminary data.</text>
</comment>
<evidence type="ECO:0000259" key="5">
    <source>
        <dbReference type="SMART" id="SM00478"/>
    </source>
</evidence>
<dbReference type="PANTHER" id="PTHR43003">
    <property type="entry name" value="DNA-3-METHYLADENINE GLYCOSYLASE"/>
    <property type="match status" value="1"/>
</dbReference>
<dbReference type="Pfam" id="PF00730">
    <property type="entry name" value="HhH-GPD"/>
    <property type="match status" value="1"/>
</dbReference>
<comment type="catalytic activity">
    <reaction evidence="1">
        <text>Hydrolysis of alkylated DNA, releasing 3-methyladenine, 3-methylguanine, 7-methylguanine and 7-methyladenine.</text>
        <dbReference type="EC" id="3.2.2.21"/>
    </reaction>
</comment>
<evidence type="ECO:0000313" key="6">
    <source>
        <dbReference type="EMBL" id="MFC3146591.1"/>
    </source>
</evidence>
<dbReference type="CDD" id="cd00056">
    <property type="entry name" value="ENDO3c"/>
    <property type="match status" value="1"/>
</dbReference>
<dbReference type="Gene3D" id="1.10.340.30">
    <property type="entry name" value="Hypothetical protein, domain 2"/>
    <property type="match status" value="1"/>
</dbReference>
<dbReference type="Gene3D" id="1.10.1670.40">
    <property type="match status" value="1"/>
</dbReference>
<keyword evidence="3" id="KW-0227">DNA damage</keyword>
<name>A0ABV7H4R1_9BURK</name>
<dbReference type="PANTHER" id="PTHR43003:SF5">
    <property type="entry name" value="DNA-3-METHYLADENINE GLYCOSYLASE"/>
    <property type="match status" value="1"/>
</dbReference>
<dbReference type="SUPFAM" id="SSF48150">
    <property type="entry name" value="DNA-glycosylase"/>
    <property type="match status" value="1"/>
</dbReference>
<evidence type="ECO:0000256" key="3">
    <source>
        <dbReference type="ARBA" id="ARBA00022763"/>
    </source>
</evidence>
<proteinExistence type="predicted"/>
<gene>
    <name evidence="6" type="ORF">ACFOEN_02915</name>
</gene>
<accession>A0ABV7H4R1</accession>
<keyword evidence="7" id="KW-1185">Reference proteome</keyword>
<feature type="domain" description="HhH-GPD" evidence="5">
    <location>
        <begin position="51"/>
        <end position="203"/>
    </location>
</feature>
<dbReference type="EC" id="3.2.2.21" evidence="2"/>
<sequence length="209" mass="23959">MPRRKRPDYWEDALRHLSRRDRHLKRIIAAYPGICIESRGAPFYTLVRSIVGQQISTRAADAVWQRVAAALPEVTPQAVLSTPWQTLRDCGLTDRKTDYFINCAEHFADKRVNPRRWPRMEDDAVIAELVQIKGIGQWTAQMVLIFNLLRPNVLPLDDLGLLKALSVHHAGGEPVDKRRAAELAEPWAPYRSVATWFLWRSLDPGPIDY</sequence>
<dbReference type="SMART" id="SM00478">
    <property type="entry name" value="ENDO3c"/>
    <property type="match status" value="1"/>
</dbReference>
<dbReference type="Proteomes" id="UP001595556">
    <property type="component" value="Unassembled WGS sequence"/>
</dbReference>
<dbReference type="InterPro" id="IPR051912">
    <property type="entry name" value="Alkylbase_DNA_Glycosylase/TA"/>
</dbReference>